<evidence type="ECO:0000313" key="4">
    <source>
        <dbReference type="EMBL" id="MFC0605500.1"/>
    </source>
</evidence>
<evidence type="ECO:0000259" key="3">
    <source>
        <dbReference type="Pfam" id="PF18962"/>
    </source>
</evidence>
<dbReference type="CDD" id="cd15482">
    <property type="entry name" value="Sialidase_non-viral"/>
    <property type="match status" value="1"/>
</dbReference>
<comment type="caution">
    <text evidence="4">The sequence shown here is derived from an EMBL/GenBank/DDBJ whole genome shotgun (WGS) entry which is preliminary data.</text>
</comment>
<dbReference type="EMBL" id="JBHLTQ010000006">
    <property type="protein sequence ID" value="MFC0605500.1"/>
    <property type="molecule type" value="Genomic_DNA"/>
</dbReference>
<accession>A0ABV6QB56</accession>
<evidence type="ECO:0000256" key="1">
    <source>
        <dbReference type="ARBA" id="ARBA00022729"/>
    </source>
</evidence>
<dbReference type="Proteomes" id="UP001589832">
    <property type="component" value="Unassembled WGS sequence"/>
</dbReference>
<dbReference type="RefSeq" id="WP_386064751.1">
    <property type="nucleotide sequence ID" value="NZ_JBHLTQ010000006.1"/>
</dbReference>
<dbReference type="Gene3D" id="2.130.10.10">
    <property type="entry name" value="YVTN repeat-like/Quinoprotein amine dehydrogenase"/>
    <property type="match status" value="2"/>
</dbReference>
<feature type="signal peptide" evidence="2">
    <location>
        <begin position="1"/>
        <end position="18"/>
    </location>
</feature>
<dbReference type="PANTHER" id="PTHR43739:SF5">
    <property type="entry name" value="EXO-ALPHA-SIALIDASE"/>
    <property type="match status" value="1"/>
</dbReference>
<sequence>MRKIYILILCLCSSVVFAQSLDYKKASAKPGSNYFEIVNEVRNEIAMKKSATAFSKADIKAEKQFERWAYYWKDRVDAQGNFPSELEGWYNAGLINADGSINFPYTTMSKSSQSLQQWTNVGPQTVPDANGYPNFPQMGRLTNFMRFVKVPTAENVLFVGAPNGGIWKSIDNGNTWVPKLDFVAGIGVTDIKSASTDANNPGTIYVSTGDYDADHIKSIGVLKSTDFGETYQSTGLTFSLADRESTSNLIVIDNNTVIVGTNKYIKKTTDGGATWTNVYTHPYPDAQIGKFHRHGSNIMCADSWGGLMFSSDNGTTWTAIKSEGVSYERHSVTADAATGIFYVQAKSGQISTYNPSATTPALTTLGNPTTNYNPQGAYNMALVVKDGLIISGGVDAINSDNNGGVWYTTLNNAWEDNSSAGSYGHADIHEMGYLDSGYSFWAVNDGGLIYVTYPTKSEEKPTVDYKSDGVIITQLYSVAISPQSEDHKIMGNQDNDGYSLEMKDGTLKWVAALAGDGTCTAIDYNNPSIRYLGAQNGALIRTDTGFANNYDGDVDLTTPTSGAPFVWTLKMNTTTSTTLYGGFAEVYKSTNKGDTWTNLNSGAGQIEYIDTYGNNLFVIGENGGRKSLNDGGAWSTLVEPEASARMNSVTFNQTNANIVYATVRGYVDGSKVFKSTDGGGTWTNISAGLPNILMKQVILKQNQTEEILFLGTELGVYYKVGTDNWLPLGQDLPNVIINDLEINYTVDKLVAGTYGRGLWEISINNSTLGVDEVELEGSIAPSIFPNPVSNGVLNIKLDSATPELDYVMYNVIGGIVKQGKLVMGNNELDVTNVSSGTYVVRMTSGKYTSTQKIIIE</sequence>
<gene>
    <name evidence="4" type="ORF">ACFFGA_13095</name>
</gene>
<keyword evidence="1 2" id="KW-0732">Signal</keyword>
<evidence type="ECO:0000256" key="2">
    <source>
        <dbReference type="SAM" id="SignalP"/>
    </source>
</evidence>
<dbReference type="InterPro" id="IPR015943">
    <property type="entry name" value="WD40/YVTN_repeat-like_dom_sf"/>
</dbReference>
<dbReference type="PANTHER" id="PTHR43739">
    <property type="entry name" value="XYLOGLUCANASE (EUROFUNG)"/>
    <property type="match status" value="1"/>
</dbReference>
<evidence type="ECO:0000313" key="5">
    <source>
        <dbReference type="Proteomes" id="UP001589832"/>
    </source>
</evidence>
<proteinExistence type="predicted"/>
<reference evidence="4 5" key="1">
    <citation type="submission" date="2024-09" db="EMBL/GenBank/DDBJ databases">
        <authorList>
            <person name="Sun Q."/>
            <person name="Mori K."/>
        </authorList>
    </citation>
    <scope>NUCLEOTIDE SEQUENCE [LARGE SCALE GENOMIC DNA]</scope>
    <source>
        <strain evidence="4 5">NCAIM B.02481</strain>
    </source>
</reference>
<dbReference type="InterPro" id="IPR052025">
    <property type="entry name" value="Xyloglucanase_GH74"/>
</dbReference>
<dbReference type="InterPro" id="IPR026444">
    <property type="entry name" value="Secre_tail"/>
</dbReference>
<keyword evidence="5" id="KW-1185">Reference proteome</keyword>
<feature type="domain" description="Secretion system C-terminal sorting" evidence="3">
    <location>
        <begin position="783"/>
        <end position="855"/>
    </location>
</feature>
<feature type="chain" id="PRO_5047499206" evidence="2">
    <location>
        <begin position="19"/>
        <end position="856"/>
    </location>
</feature>
<name>A0ABV6QB56_9FLAO</name>
<dbReference type="SUPFAM" id="SSF110296">
    <property type="entry name" value="Oligoxyloglucan reducing end-specific cellobiohydrolase"/>
    <property type="match status" value="2"/>
</dbReference>
<protein>
    <submittedName>
        <fullName evidence="4">T9SS type A sorting domain-containing protein</fullName>
    </submittedName>
</protein>
<dbReference type="NCBIfam" id="TIGR04183">
    <property type="entry name" value="Por_Secre_tail"/>
    <property type="match status" value="1"/>
</dbReference>
<organism evidence="4 5">
    <name type="scientific">Winogradskyella pulchriflava</name>
    <dbReference type="NCBI Taxonomy" id="1110688"/>
    <lineage>
        <taxon>Bacteria</taxon>
        <taxon>Pseudomonadati</taxon>
        <taxon>Bacteroidota</taxon>
        <taxon>Flavobacteriia</taxon>
        <taxon>Flavobacteriales</taxon>
        <taxon>Flavobacteriaceae</taxon>
        <taxon>Winogradskyella</taxon>
    </lineage>
</organism>
<dbReference type="Pfam" id="PF18962">
    <property type="entry name" value="Por_Secre_tail"/>
    <property type="match status" value="1"/>
</dbReference>